<dbReference type="SMART" id="SM00458">
    <property type="entry name" value="RICIN"/>
    <property type="match status" value="1"/>
</dbReference>
<accession>A0A1T3P6C0</accession>
<dbReference type="CDD" id="cd00161">
    <property type="entry name" value="beta-trefoil_Ricin-like"/>
    <property type="match status" value="1"/>
</dbReference>
<sequence>MSKASKFVTTAAVCATSCAALVLSGATASAVGSNPNSGATPLAATGPIVHWVSGKCMDVAGAGDANGTPVRLDACSPGSAAQQWTIANGTIVAKAKCLDGGNLGVRTELTIRDCTGGANQEWRRLNFDRLYNPASSLCINVPNGNATNGIRLDLEPCARTGNMVWTVPAGSF</sequence>
<dbReference type="PROSITE" id="PS50231">
    <property type="entry name" value="RICIN_B_LECTIN"/>
    <property type="match status" value="1"/>
</dbReference>
<dbReference type="RefSeq" id="WP_078978945.1">
    <property type="nucleotide sequence ID" value="NZ_MWQN01000001.1"/>
</dbReference>
<dbReference type="Gene3D" id="2.80.10.50">
    <property type="match status" value="1"/>
</dbReference>
<dbReference type="Pfam" id="PF00652">
    <property type="entry name" value="Ricin_B_lectin"/>
    <property type="match status" value="1"/>
</dbReference>
<evidence type="ECO:0000313" key="4">
    <source>
        <dbReference type="Proteomes" id="UP000190037"/>
    </source>
</evidence>
<gene>
    <name evidence="3" type="ORF">B4N89_30320</name>
</gene>
<keyword evidence="4" id="KW-1185">Reference proteome</keyword>
<evidence type="ECO:0000313" key="3">
    <source>
        <dbReference type="EMBL" id="OPC84648.1"/>
    </source>
</evidence>
<dbReference type="InterPro" id="IPR035992">
    <property type="entry name" value="Ricin_B-like_lectins"/>
</dbReference>
<feature type="domain" description="Ricin B lectin" evidence="2">
    <location>
        <begin position="46"/>
        <end position="168"/>
    </location>
</feature>
<dbReference type="InterPro" id="IPR000772">
    <property type="entry name" value="Ricin_B_lectin"/>
</dbReference>
<name>A0A1T3P6C0_9ACTN</name>
<dbReference type="OrthoDB" id="4241492at2"/>
<dbReference type="EMBL" id="MWQN01000001">
    <property type="protein sequence ID" value="OPC84648.1"/>
    <property type="molecule type" value="Genomic_DNA"/>
</dbReference>
<reference evidence="3 4" key="1">
    <citation type="submission" date="2017-03" db="EMBL/GenBank/DDBJ databases">
        <title>Draft genome sequence of Streptomyces scabrisporus NF3, endophyte isolated from Amphipterygium adstringens.</title>
        <authorList>
            <person name="Vazquez M."/>
            <person name="Ceapa C.D."/>
            <person name="Rodriguez Luna D."/>
            <person name="Sanchez Esquivel S."/>
        </authorList>
    </citation>
    <scope>NUCLEOTIDE SEQUENCE [LARGE SCALE GENOMIC DNA]</scope>
    <source>
        <strain evidence="3 4">NF3</strain>
    </source>
</reference>
<evidence type="ECO:0000259" key="2">
    <source>
        <dbReference type="SMART" id="SM00458"/>
    </source>
</evidence>
<feature type="signal peptide" evidence="1">
    <location>
        <begin position="1"/>
        <end position="30"/>
    </location>
</feature>
<comment type="caution">
    <text evidence="3">The sequence shown here is derived from an EMBL/GenBank/DDBJ whole genome shotgun (WGS) entry which is preliminary data.</text>
</comment>
<dbReference type="SUPFAM" id="SSF50370">
    <property type="entry name" value="Ricin B-like lectins"/>
    <property type="match status" value="1"/>
</dbReference>
<dbReference type="AlphaFoldDB" id="A0A1T3P6C0"/>
<protein>
    <recommendedName>
        <fullName evidence="2">Ricin B lectin domain-containing protein</fullName>
    </recommendedName>
</protein>
<dbReference type="Proteomes" id="UP000190037">
    <property type="component" value="Unassembled WGS sequence"/>
</dbReference>
<evidence type="ECO:0000256" key="1">
    <source>
        <dbReference type="SAM" id="SignalP"/>
    </source>
</evidence>
<dbReference type="STRING" id="159449.B4N89_30320"/>
<feature type="chain" id="PRO_5039178668" description="Ricin B lectin domain-containing protein" evidence="1">
    <location>
        <begin position="31"/>
        <end position="172"/>
    </location>
</feature>
<proteinExistence type="predicted"/>
<organism evidence="3 4">
    <name type="scientific">Embleya scabrispora</name>
    <dbReference type="NCBI Taxonomy" id="159449"/>
    <lineage>
        <taxon>Bacteria</taxon>
        <taxon>Bacillati</taxon>
        <taxon>Actinomycetota</taxon>
        <taxon>Actinomycetes</taxon>
        <taxon>Kitasatosporales</taxon>
        <taxon>Streptomycetaceae</taxon>
        <taxon>Embleya</taxon>
    </lineage>
</organism>
<keyword evidence="1" id="KW-0732">Signal</keyword>